<keyword evidence="1" id="KW-0547">Nucleotide-binding</keyword>
<evidence type="ECO:0000256" key="1">
    <source>
        <dbReference type="PROSITE-ProRule" id="PRU10141"/>
    </source>
</evidence>
<dbReference type="STRING" id="1313296.SAMN05661091_5960"/>
<keyword evidence="4" id="KW-0723">Serine/threonine-protein kinase</keyword>
<dbReference type="SMART" id="SM00220">
    <property type="entry name" value="S_TKc"/>
    <property type="match status" value="1"/>
</dbReference>
<dbReference type="InterPro" id="IPR050285">
    <property type="entry name" value="STE20_Ser/Thr_kinase"/>
</dbReference>
<name>A0A1X7HTE3_9BACL</name>
<dbReference type="AlphaFoldDB" id="A0A1X7HTE3"/>
<dbReference type="SUPFAM" id="SSF56112">
    <property type="entry name" value="Protein kinase-like (PK-like)"/>
    <property type="match status" value="1"/>
</dbReference>
<dbReference type="GO" id="GO:0005737">
    <property type="term" value="C:cytoplasm"/>
    <property type="evidence" value="ECO:0007669"/>
    <property type="project" value="TreeGrafter"/>
</dbReference>
<reference evidence="5" key="1">
    <citation type="submission" date="2017-04" db="EMBL/GenBank/DDBJ databases">
        <authorList>
            <person name="Varghese N."/>
            <person name="Submissions S."/>
        </authorList>
    </citation>
    <scope>NUCLEOTIDE SEQUENCE [LARGE SCALE GENOMIC DNA]</scope>
    <source>
        <strain evidence="5">N3/975</strain>
    </source>
</reference>
<evidence type="ECO:0000313" key="5">
    <source>
        <dbReference type="Proteomes" id="UP000192940"/>
    </source>
</evidence>
<keyword evidence="2" id="KW-0472">Membrane</keyword>
<dbReference type="Proteomes" id="UP000192940">
    <property type="component" value="Chromosome I"/>
</dbReference>
<evidence type="ECO:0000256" key="2">
    <source>
        <dbReference type="SAM" id="Phobius"/>
    </source>
</evidence>
<dbReference type="InterPro" id="IPR017441">
    <property type="entry name" value="Protein_kinase_ATP_BS"/>
</dbReference>
<feature type="domain" description="Protein kinase" evidence="3">
    <location>
        <begin position="24"/>
        <end position="304"/>
    </location>
</feature>
<dbReference type="GO" id="GO:0035556">
    <property type="term" value="P:intracellular signal transduction"/>
    <property type="evidence" value="ECO:0007669"/>
    <property type="project" value="TreeGrafter"/>
</dbReference>
<dbReference type="InterPro" id="IPR011009">
    <property type="entry name" value="Kinase-like_dom_sf"/>
</dbReference>
<accession>A0A1X7HTE3</accession>
<dbReference type="Gene3D" id="1.10.510.10">
    <property type="entry name" value="Transferase(Phosphotransferase) domain 1"/>
    <property type="match status" value="1"/>
</dbReference>
<dbReference type="EMBL" id="LT840184">
    <property type="protein sequence ID" value="SMF92680.1"/>
    <property type="molecule type" value="Genomic_DNA"/>
</dbReference>
<dbReference type="Pfam" id="PF00069">
    <property type="entry name" value="Pkinase"/>
    <property type="match status" value="1"/>
</dbReference>
<keyword evidence="1" id="KW-0067">ATP-binding</keyword>
<evidence type="ECO:0000313" key="4">
    <source>
        <dbReference type="EMBL" id="SMF92680.1"/>
    </source>
</evidence>
<keyword evidence="4" id="KW-0808">Transferase</keyword>
<feature type="transmembrane region" description="Helical" evidence="2">
    <location>
        <begin position="281"/>
        <end position="302"/>
    </location>
</feature>
<keyword evidence="2" id="KW-1133">Transmembrane helix</keyword>
<proteinExistence type="predicted"/>
<sequence>MTTLSNPGYPPGTVITGKWRKKRYIVERMLGKGANGRVYLVQRPGHTERYALKVGYDTLDLQSEINVLNTLKEQMSDHYLVEADDHQDSSGEVPFYVMRYIEGSQLQHFIRSRGREWLGLVGLKLLEKLTVLHRSGYIFGDLKPENVMVSAYGQVELIDYGGVSAVGRSVKQFTEWYDRGYWNAGSRTGDEAYDLFSFAVMCIQLLDEEVLRTASAQLPQIRSVADLQAALRKSPQLKPYAGWLSKALAGGFADSREAVNLWKNTVYSPSRWESGQGKTPLWLKNSFVMSLIILACAVYLFLRT</sequence>
<protein>
    <submittedName>
        <fullName evidence="4">Serine/threonine protein kinase</fullName>
    </submittedName>
</protein>
<keyword evidence="5" id="KW-1185">Reference proteome</keyword>
<dbReference type="GO" id="GO:0004674">
    <property type="term" value="F:protein serine/threonine kinase activity"/>
    <property type="evidence" value="ECO:0007669"/>
    <property type="project" value="UniProtKB-KW"/>
</dbReference>
<organism evidence="4 5">
    <name type="scientific">Paenibacillus uliginis N3/975</name>
    <dbReference type="NCBI Taxonomy" id="1313296"/>
    <lineage>
        <taxon>Bacteria</taxon>
        <taxon>Bacillati</taxon>
        <taxon>Bacillota</taxon>
        <taxon>Bacilli</taxon>
        <taxon>Bacillales</taxon>
        <taxon>Paenibacillaceae</taxon>
        <taxon>Paenibacillus</taxon>
    </lineage>
</organism>
<dbReference type="PANTHER" id="PTHR48015">
    <property type="entry name" value="SERINE/THREONINE-PROTEIN KINASE TAO"/>
    <property type="match status" value="1"/>
</dbReference>
<dbReference type="PROSITE" id="PS00107">
    <property type="entry name" value="PROTEIN_KINASE_ATP"/>
    <property type="match status" value="1"/>
</dbReference>
<evidence type="ECO:0000259" key="3">
    <source>
        <dbReference type="PROSITE" id="PS50011"/>
    </source>
</evidence>
<keyword evidence="2" id="KW-0812">Transmembrane</keyword>
<keyword evidence="4" id="KW-0418">Kinase</keyword>
<gene>
    <name evidence="4" type="ORF">SAMN05661091_5960</name>
</gene>
<dbReference type="RefSeq" id="WP_208916722.1">
    <property type="nucleotide sequence ID" value="NZ_LT840184.1"/>
</dbReference>
<dbReference type="GO" id="GO:0005524">
    <property type="term" value="F:ATP binding"/>
    <property type="evidence" value="ECO:0007669"/>
    <property type="project" value="UniProtKB-UniRule"/>
</dbReference>
<feature type="binding site" evidence="1">
    <location>
        <position position="53"/>
    </location>
    <ligand>
        <name>ATP</name>
        <dbReference type="ChEBI" id="CHEBI:30616"/>
    </ligand>
</feature>
<dbReference type="InterPro" id="IPR000719">
    <property type="entry name" value="Prot_kinase_dom"/>
</dbReference>
<dbReference type="PROSITE" id="PS50011">
    <property type="entry name" value="PROTEIN_KINASE_DOM"/>
    <property type="match status" value="1"/>
</dbReference>
<dbReference type="PANTHER" id="PTHR48015:SF16">
    <property type="entry name" value="SERINE_THREONINE-PROTEIN KINASE SULU"/>
    <property type="match status" value="1"/>
</dbReference>